<evidence type="ECO:0000313" key="2">
    <source>
        <dbReference type="Proteomes" id="UP000030661"/>
    </source>
</evidence>
<reference evidence="1" key="1">
    <citation type="journal article" date="2015" name="PeerJ">
        <title>First genomic representation of candidate bacterial phylum KSB3 points to enhanced environmental sensing as a trigger of wastewater bulking.</title>
        <authorList>
            <person name="Sekiguchi Y."/>
            <person name="Ohashi A."/>
            <person name="Parks D.H."/>
            <person name="Yamauchi T."/>
            <person name="Tyson G.W."/>
            <person name="Hugenholtz P."/>
        </authorList>
    </citation>
    <scope>NUCLEOTIDE SEQUENCE [LARGE SCALE GENOMIC DNA]</scope>
</reference>
<accession>A0A081C1J9</accession>
<dbReference type="STRING" id="1499967.U27_05428"/>
<name>A0A081C1J9_VECG1</name>
<keyword evidence="2" id="KW-1185">Reference proteome</keyword>
<gene>
    <name evidence="1" type="ORF">U27_05428</name>
</gene>
<dbReference type="AlphaFoldDB" id="A0A081C1J9"/>
<sequence length="80" mass="9037">MSLYLTHNTPVGDSVLFMNNAVFCLQKIAMYAKKSKSANQIYQQFCNQNSPESPAMPQQSVVDKYSTQQGFMQVFLGCFL</sequence>
<dbReference type="HOGENOM" id="CLU_2582562_0_0_0"/>
<dbReference type="Proteomes" id="UP000030661">
    <property type="component" value="Unassembled WGS sequence"/>
</dbReference>
<dbReference type="EMBL" id="DF820467">
    <property type="protein sequence ID" value="GAK58454.1"/>
    <property type="molecule type" value="Genomic_DNA"/>
</dbReference>
<protein>
    <submittedName>
        <fullName evidence="1">Uncharacterized protein</fullName>
    </submittedName>
</protein>
<organism evidence="1">
    <name type="scientific">Vecturithrix granuli</name>
    <dbReference type="NCBI Taxonomy" id="1499967"/>
    <lineage>
        <taxon>Bacteria</taxon>
        <taxon>Candidatus Moduliflexota</taxon>
        <taxon>Candidatus Vecturitrichia</taxon>
        <taxon>Candidatus Vecturitrichales</taxon>
        <taxon>Candidatus Vecturitrichaceae</taxon>
        <taxon>Candidatus Vecturithrix</taxon>
    </lineage>
</organism>
<proteinExistence type="predicted"/>
<evidence type="ECO:0000313" key="1">
    <source>
        <dbReference type="EMBL" id="GAK58454.1"/>
    </source>
</evidence>